<keyword evidence="1" id="KW-0812">Transmembrane</keyword>
<sequence length="149" mass="17251">MSGPRPQLDSQALIYHIDILLFALTSLLVLLRLPRFLARLWRFSEWTTGHWLSRKVLAEHPTRRVTFHESSSPDDLSTNDNHTLTMEKYAEAERVSKKGTPVKLCFTRPLDTWIVDFPFMHYGRLPVCADLSVGLQDEPVHGPRKIWVD</sequence>
<protein>
    <submittedName>
        <fullName evidence="2">Uncharacterized protein</fullName>
    </submittedName>
</protein>
<dbReference type="EMBL" id="CM032184">
    <property type="protein sequence ID" value="KAG7093596.1"/>
    <property type="molecule type" value="Genomic_DNA"/>
</dbReference>
<keyword evidence="3" id="KW-1185">Reference proteome</keyword>
<organism evidence="2 3">
    <name type="scientific">Marasmius oreades</name>
    <name type="common">fairy-ring Marasmius</name>
    <dbReference type="NCBI Taxonomy" id="181124"/>
    <lineage>
        <taxon>Eukaryota</taxon>
        <taxon>Fungi</taxon>
        <taxon>Dikarya</taxon>
        <taxon>Basidiomycota</taxon>
        <taxon>Agaricomycotina</taxon>
        <taxon>Agaricomycetes</taxon>
        <taxon>Agaricomycetidae</taxon>
        <taxon>Agaricales</taxon>
        <taxon>Marasmiineae</taxon>
        <taxon>Marasmiaceae</taxon>
        <taxon>Marasmius</taxon>
    </lineage>
</organism>
<dbReference type="RefSeq" id="XP_043010066.1">
    <property type="nucleotide sequence ID" value="XM_043151984.1"/>
</dbReference>
<name>A0A9P7S1A7_9AGAR</name>
<comment type="caution">
    <text evidence="2">The sequence shown here is derived from an EMBL/GenBank/DDBJ whole genome shotgun (WGS) entry which is preliminary data.</text>
</comment>
<dbReference type="KEGG" id="more:E1B28_007262"/>
<evidence type="ECO:0000256" key="1">
    <source>
        <dbReference type="SAM" id="Phobius"/>
    </source>
</evidence>
<dbReference type="Proteomes" id="UP001049176">
    <property type="component" value="Chromosome 4"/>
</dbReference>
<keyword evidence="1" id="KW-1133">Transmembrane helix</keyword>
<keyword evidence="1" id="KW-0472">Membrane</keyword>
<proteinExistence type="predicted"/>
<reference evidence="2" key="1">
    <citation type="journal article" date="2021" name="Genome Biol. Evol.">
        <title>The assembled and annotated genome of the fairy-ring fungus Marasmius oreades.</title>
        <authorList>
            <person name="Hiltunen M."/>
            <person name="Ament-Velasquez S.L."/>
            <person name="Johannesson H."/>
        </authorList>
    </citation>
    <scope>NUCLEOTIDE SEQUENCE</scope>
    <source>
        <strain evidence="2">03SP1</strain>
    </source>
</reference>
<accession>A0A9P7S1A7</accession>
<dbReference type="GeneID" id="66076338"/>
<evidence type="ECO:0000313" key="2">
    <source>
        <dbReference type="EMBL" id="KAG7093596.1"/>
    </source>
</evidence>
<evidence type="ECO:0000313" key="3">
    <source>
        <dbReference type="Proteomes" id="UP001049176"/>
    </source>
</evidence>
<feature type="transmembrane region" description="Helical" evidence="1">
    <location>
        <begin position="12"/>
        <end position="33"/>
    </location>
</feature>
<dbReference type="AlphaFoldDB" id="A0A9P7S1A7"/>
<gene>
    <name evidence="2" type="ORF">E1B28_007262</name>
</gene>